<proteinExistence type="predicted"/>
<reference evidence="1" key="1">
    <citation type="submission" date="2014-12" db="EMBL/GenBank/DDBJ databases">
        <title>Insight into the proteome of Arion vulgaris.</title>
        <authorList>
            <person name="Aradska J."/>
            <person name="Bulat T."/>
            <person name="Smidak R."/>
            <person name="Sarate P."/>
            <person name="Gangsoo J."/>
            <person name="Sialana F."/>
            <person name="Bilban M."/>
            <person name="Lubec G."/>
        </authorList>
    </citation>
    <scope>NUCLEOTIDE SEQUENCE</scope>
    <source>
        <tissue evidence="1">Skin</tissue>
    </source>
</reference>
<dbReference type="EMBL" id="HACG01040152">
    <property type="protein sequence ID" value="CEK87017.1"/>
    <property type="molecule type" value="Transcribed_RNA"/>
</dbReference>
<dbReference type="EMBL" id="HACG01040153">
    <property type="protein sequence ID" value="CEK87018.1"/>
    <property type="molecule type" value="Transcribed_RNA"/>
</dbReference>
<name>A0A0B7B2D0_9EUPU</name>
<protein>
    <submittedName>
        <fullName evidence="1">Uncharacterized protein</fullName>
    </submittedName>
</protein>
<organism evidence="1">
    <name type="scientific">Arion vulgaris</name>
    <dbReference type="NCBI Taxonomy" id="1028688"/>
    <lineage>
        <taxon>Eukaryota</taxon>
        <taxon>Metazoa</taxon>
        <taxon>Spiralia</taxon>
        <taxon>Lophotrochozoa</taxon>
        <taxon>Mollusca</taxon>
        <taxon>Gastropoda</taxon>
        <taxon>Heterobranchia</taxon>
        <taxon>Euthyneura</taxon>
        <taxon>Panpulmonata</taxon>
        <taxon>Eupulmonata</taxon>
        <taxon>Stylommatophora</taxon>
        <taxon>Helicina</taxon>
        <taxon>Arionoidea</taxon>
        <taxon>Arionidae</taxon>
        <taxon>Arion</taxon>
    </lineage>
</organism>
<gene>
    <name evidence="1" type="primary">ORF156890</name>
    <name evidence="2" type="synonym">ORF156892</name>
</gene>
<evidence type="ECO:0000313" key="2">
    <source>
        <dbReference type="EMBL" id="CEK87018.1"/>
    </source>
</evidence>
<sequence length="91" mass="10406">FVPSKSDVKEEKSTKIQNGDQTLKQVYNFKYLENIISSAGKVKIENTRNKANQLIGQMALMLNNRYMSIDIKRALYNTIFLPTMCTNARDG</sequence>
<feature type="non-terminal residue" evidence="1">
    <location>
        <position position="1"/>
    </location>
</feature>
<evidence type="ECO:0000313" key="1">
    <source>
        <dbReference type="EMBL" id="CEK87017.1"/>
    </source>
</evidence>
<dbReference type="AlphaFoldDB" id="A0A0B7B2D0"/>
<accession>A0A0B7B2D0</accession>